<name>A0AAN8P945_PATCE</name>
<dbReference type="Proteomes" id="UP001347796">
    <property type="component" value="Unassembled WGS sequence"/>
</dbReference>
<organism evidence="2 3">
    <name type="scientific">Patella caerulea</name>
    <name type="common">Rayed Mediterranean limpet</name>
    <dbReference type="NCBI Taxonomy" id="87958"/>
    <lineage>
        <taxon>Eukaryota</taxon>
        <taxon>Metazoa</taxon>
        <taxon>Spiralia</taxon>
        <taxon>Lophotrochozoa</taxon>
        <taxon>Mollusca</taxon>
        <taxon>Gastropoda</taxon>
        <taxon>Patellogastropoda</taxon>
        <taxon>Patelloidea</taxon>
        <taxon>Patellidae</taxon>
        <taxon>Patella</taxon>
    </lineage>
</organism>
<feature type="transmembrane region" description="Helical" evidence="1">
    <location>
        <begin position="127"/>
        <end position="145"/>
    </location>
</feature>
<keyword evidence="1" id="KW-1133">Transmembrane helix</keyword>
<comment type="caution">
    <text evidence="2">The sequence shown here is derived from an EMBL/GenBank/DDBJ whole genome shotgun (WGS) entry which is preliminary data.</text>
</comment>
<protein>
    <submittedName>
        <fullName evidence="2">Uncharacterized protein</fullName>
    </submittedName>
</protein>
<evidence type="ECO:0000256" key="1">
    <source>
        <dbReference type="SAM" id="Phobius"/>
    </source>
</evidence>
<proteinExistence type="predicted"/>
<sequence length="179" mass="20982">MAEVIQEMMTKLLLMRITVIHTEIASKYSVEKVSILEDDFAVLINTSHPSLRKQLSHSLQEAAVHTAKNRRFCLEIDLTETMKNWYTENRDAFTSCDDIHSMKMRRTRLYVTNHSIYSHRYDCSPKWIIFLGLCWIVAAPCYFIFRKLTCRDIRVTIDGEITLMTNMLPEAVECNRQVN</sequence>
<evidence type="ECO:0000313" key="3">
    <source>
        <dbReference type="Proteomes" id="UP001347796"/>
    </source>
</evidence>
<evidence type="ECO:0000313" key="2">
    <source>
        <dbReference type="EMBL" id="KAK6173667.1"/>
    </source>
</evidence>
<keyword evidence="1" id="KW-0472">Membrane</keyword>
<keyword evidence="3" id="KW-1185">Reference proteome</keyword>
<gene>
    <name evidence="2" type="ORF">SNE40_017078</name>
</gene>
<accession>A0AAN8P945</accession>
<dbReference type="EMBL" id="JAZGQO010000011">
    <property type="protein sequence ID" value="KAK6173667.1"/>
    <property type="molecule type" value="Genomic_DNA"/>
</dbReference>
<dbReference type="AlphaFoldDB" id="A0AAN8P945"/>
<reference evidence="2 3" key="1">
    <citation type="submission" date="2024-01" db="EMBL/GenBank/DDBJ databases">
        <title>The genome of the rayed Mediterranean limpet Patella caerulea (Linnaeus, 1758).</title>
        <authorList>
            <person name="Anh-Thu Weber A."/>
            <person name="Halstead-Nussloch G."/>
        </authorList>
    </citation>
    <scope>NUCLEOTIDE SEQUENCE [LARGE SCALE GENOMIC DNA]</scope>
    <source>
        <strain evidence="2">AATW-2023a</strain>
        <tissue evidence="2">Whole specimen</tissue>
    </source>
</reference>
<keyword evidence="1" id="KW-0812">Transmembrane</keyword>